<dbReference type="Proteomes" id="UP001066276">
    <property type="component" value="Chromosome 12"/>
</dbReference>
<dbReference type="EMBL" id="JANPWB010000016">
    <property type="protein sequence ID" value="KAJ1080304.1"/>
    <property type="molecule type" value="Genomic_DNA"/>
</dbReference>
<organism evidence="2 3">
    <name type="scientific">Pleurodeles waltl</name>
    <name type="common">Iberian ribbed newt</name>
    <dbReference type="NCBI Taxonomy" id="8319"/>
    <lineage>
        <taxon>Eukaryota</taxon>
        <taxon>Metazoa</taxon>
        <taxon>Chordata</taxon>
        <taxon>Craniata</taxon>
        <taxon>Vertebrata</taxon>
        <taxon>Euteleostomi</taxon>
        <taxon>Amphibia</taxon>
        <taxon>Batrachia</taxon>
        <taxon>Caudata</taxon>
        <taxon>Salamandroidea</taxon>
        <taxon>Salamandridae</taxon>
        <taxon>Pleurodelinae</taxon>
        <taxon>Pleurodeles</taxon>
    </lineage>
</organism>
<gene>
    <name evidence="2" type="ORF">NDU88_000523</name>
</gene>
<sequence length="104" mass="11396">MAYFTSEIQQAEKREKGSPSQPTKNPPETQRAAIDTHTRSLAVAAHGLTSDCSWSGSLAVLLWPGAQGTRVESLSAATLPYGYPPGEEEEKYRRDTREKQFVAA</sequence>
<evidence type="ECO:0000313" key="3">
    <source>
        <dbReference type="Proteomes" id="UP001066276"/>
    </source>
</evidence>
<feature type="compositionally biased region" description="Basic and acidic residues" evidence="1">
    <location>
        <begin position="90"/>
        <end position="104"/>
    </location>
</feature>
<name>A0AAV7KPM1_PLEWA</name>
<feature type="region of interest" description="Disordered" evidence="1">
    <location>
        <begin position="82"/>
        <end position="104"/>
    </location>
</feature>
<evidence type="ECO:0000256" key="1">
    <source>
        <dbReference type="SAM" id="MobiDB-lite"/>
    </source>
</evidence>
<evidence type="ECO:0000313" key="2">
    <source>
        <dbReference type="EMBL" id="KAJ1080304.1"/>
    </source>
</evidence>
<keyword evidence="3" id="KW-1185">Reference proteome</keyword>
<feature type="compositionally biased region" description="Polar residues" evidence="1">
    <location>
        <begin position="18"/>
        <end position="28"/>
    </location>
</feature>
<feature type="region of interest" description="Disordered" evidence="1">
    <location>
        <begin position="1"/>
        <end position="31"/>
    </location>
</feature>
<comment type="caution">
    <text evidence="2">The sequence shown here is derived from an EMBL/GenBank/DDBJ whole genome shotgun (WGS) entry which is preliminary data.</text>
</comment>
<proteinExistence type="predicted"/>
<dbReference type="AlphaFoldDB" id="A0AAV7KPM1"/>
<reference evidence="2" key="1">
    <citation type="journal article" date="2022" name="bioRxiv">
        <title>Sequencing and chromosome-scale assembly of the giantPleurodeles waltlgenome.</title>
        <authorList>
            <person name="Brown T."/>
            <person name="Elewa A."/>
            <person name="Iarovenko S."/>
            <person name="Subramanian E."/>
            <person name="Araus A.J."/>
            <person name="Petzold A."/>
            <person name="Susuki M."/>
            <person name="Suzuki K.-i.T."/>
            <person name="Hayashi T."/>
            <person name="Toyoda A."/>
            <person name="Oliveira C."/>
            <person name="Osipova E."/>
            <person name="Leigh N.D."/>
            <person name="Simon A."/>
            <person name="Yun M.H."/>
        </authorList>
    </citation>
    <scope>NUCLEOTIDE SEQUENCE</scope>
    <source>
        <strain evidence="2">20211129_DDA</strain>
        <tissue evidence="2">Liver</tissue>
    </source>
</reference>
<protein>
    <submittedName>
        <fullName evidence="2">Uncharacterized protein</fullName>
    </submittedName>
</protein>
<accession>A0AAV7KPM1</accession>